<dbReference type="GO" id="GO:0051213">
    <property type="term" value="F:dioxygenase activity"/>
    <property type="evidence" value="ECO:0007669"/>
    <property type="project" value="UniProtKB-KW"/>
</dbReference>
<comment type="similarity">
    <text evidence="1">Belongs to the aspartyl/asparaginyl beta-hydroxylase family.</text>
</comment>
<name>A0A9P1DCD6_9DINO</name>
<dbReference type="EMBL" id="CAMXCT020003746">
    <property type="protein sequence ID" value="CAL1159392.1"/>
    <property type="molecule type" value="Genomic_DNA"/>
</dbReference>
<dbReference type="InterPro" id="IPR027443">
    <property type="entry name" value="IPNS-like_sf"/>
</dbReference>
<feature type="domain" description="Aspartyl/asparaginy/proline hydroxylase" evidence="5">
    <location>
        <begin position="854"/>
        <end position="1017"/>
    </location>
</feature>
<evidence type="ECO:0000313" key="7">
    <source>
        <dbReference type="EMBL" id="CAL4793329.1"/>
    </source>
</evidence>
<sequence length="1353" mass="151741">MVKSSASLLQERALSEAPHLLPKLEALKDFFAKKILSAPDVCVSYILITLSLRHGPERTVSGIRQPNESFVEVSHESPYDSASLGDLQVQQILGCDVISDRALARLHLHRESATVRDFWMKARLHKIPDHVALCIDSFYFGLRPLRLMFRIPSPEELLAMQAEGSRCVSALISSKMLTQIFGHRDCLEMLLHDLAHMEKFVEAGRFWQQVGFFSFLHASVAPLHLKWREVLGKRWELSWHYVSADMNAVANHMLMTLKAQLMVAMARKTLLDAGIPRIPTEVTEDELEAVKADVYPRASMAEWKPSLADAGLLSQFEESFRREWEHVLGAHVRHAEDNFPGVFEDGNAEGLADSVVHQASFDLWPRPSADEFVRAATCNDPLPADKAAIIAHFDELGRRVMKSGRSCSCWEHDFPLLWSCVDRGLLLCLADPVTSFSFRKMPSHQQLPGLRKADVCAQAMLAAGMPAFAVRAEHCPAMPSCSVLNDNGIRIASPGISGSGGSSTVPSVSSVHSREEANEVGSKRGDRPKLSMEDAAEPWCNRSLFEILSGRLVQATPDQASFACGYACVTSVLGSEIPAIDGLGFSTAGNIAKMLTLVLILLQLSIARGTLAAGVTEMDECIKILPQCVHELWESNQRGDATNEEELSFGLLAAWMKGLYTKKDPPYLASDLQLRASTLKQLKELASFSLASPDHFKYAIGVGQMLFLYFWWGLHPPDDEDNRLLGPSIEIVSLSASLHTASVAGSCSSPGIAQIEFEARKCPWRWRFVLLLLVEIAKQLAAYKDLKGAAEHFRLAEAHLKTMRMLPYFAHHRSLLPGQGPYRANHNDDLLRSSQHWPVWPRSAWPPLANFLEEHAHIFRAELDRLILADMDYDELFRTVQEQQTEFTPLPKDWGLLDLIRQGNRTAVCPYTPQSCALLEERPEINAHCFSERVPNAGVAFARLLPGSEIKPHFATEPSLAIHLGLITPPGAEMWVANETVTWSEGKAVVFDDTFFHGVRHRGIEARYILLAWICHPCDLHWRSSAQDSSALPLHCDKKMGRRPEQIYDELRCLHGLLRRFHGVCVDAARSTLRETRGWRLERLAELGSAGKVVEYIRNQRGWFEAAGSPIWQQEIPDEVDLESLPVTFDALHYDEVWNMIHAWWSNRISVKTMLPLLEDARINQVPFESIRECLCGPCATEKRNQNADALKALLDQLRPIYEECKKDARQALRETRNQSLKELKNHSMAKVFQHLVKHWCFVDDEDVDVDALEISSEAVRFLFLPRAERAERELQGILDAAALEHLETKPLRAVLMCLEVLPKKATLKDLEADLQKPIAEELLPLISAKGGTVAQDAGARLQAVLRQREEAK</sequence>
<dbReference type="PANTHER" id="PTHR46332">
    <property type="entry name" value="ASPARTATE BETA-HYDROXYLASE DOMAIN-CONTAINING PROTEIN 2"/>
    <property type="match status" value="1"/>
</dbReference>
<dbReference type="OrthoDB" id="434977at2759"/>
<feature type="compositionally biased region" description="Low complexity" evidence="4">
    <location>
        <begin position="502"/>
        <end position="511"/>
    </location>
</feature>
<dbReference type="SUPFAM" id="SSF51197">
    <property type="entry name" value="Clavaminate synthase-like"/>
    <property type="match status" value="1"/>
</dbReference>
<dbReference type="Proteomes" id="UP001152797">
    <property type="component" value="Unassembled WGS sequence"/>
</dbReference>
<evidence type="ECO:0000313" key="6">
    <source>
        <dbReference type="EMBL" id="CAI4006017.1"/>
    </source>
</evidence>
<dbReference type="InterPro" id="IPR051821">
    <property type="entry name" value="Asp/Asn_beta-hydroxylase"/>
</dbReference>
<dbReference type="GO" id="GO:0016020">
    <property type="term" value="C:membrane"/>
    <property type="evidence" value="ECO:0007669"/>
    <property type="project" value="TreeGrafter"/>
</dbReference>
<reference evidence="7 8" key="2">
    <citation type="submission" date="2024-05" db="EMBL/GenBank/DDBJ databases">
        <authorList>
            <person name="Chen Y."/>
            <person name="Shah S."/>
            <person name="Dougan E. K."/>
            <person name="Thang M."/>
            <person name="Chan C."/>
        </authorList>
    </citation>
    <scope>NUCLEOTIDE SEQUENCE [LARGE SCALE GENOMIC DNA]</scope>
</reference>
<keyword evidence="2" id="KW-0223">Dioxygenase</keyword>
<dbReference type="EMBL" id="CAMXCT030003746">
    <property type="protein sequence ID" value="CAL4793329.1"/>
    <property type="molecule type" value="Genomic_DNA"/>
</dbReference>
<keyword evidence="3" id="KW-0560">Oxidoreductase</keyword>
<comment type="caution">
    <text evidence="6">The sequence shown here is derived from an EMBL/GenBank/DDBJ whole genome shotgun (WGS) entry which is preliminary data.</text>
</comment>
<evidence type="ECO:0000256" key="1">
    <source>
        <dbReference type="ARBA" id="ARBA00007730"/>
    </source>
</evidence>
<accession>A0A9P1DCD6</accession>
<evidence type="ECO:0000256" key="2">
    <source>
        <dbReference type="ARBA" id="ARBA00022964"/>
    </source>
</evidence>
<reference evidence="6" key="1">
    <citation type="submission" date="2022-10" db="EMBL/GenBank/DDBJ databases">
        <authorList>
            <person name="Chen Y."/>
            <person name="Dougan E. K."/>
            <person name="Chan C."/>
            <person name="Rhodes N."/>
            <person name="Thang M."/>
        </authorList>
    </citation>
    <scope>NUCLEOTIDE SEQUENCE</scope>
</reference>
<dbReference type="Gene3D" id="2.60.120.330">
    <property type="entry name" value="B-lactam Antibiotic, Isopenicillin N Synthase, Chain"/>
    <property type="match status" value="1"/>
</dbReference>
<proteinExistence type="inferred from homology"/>
<feature type="region of interest" description="Disordered" evidence="4">
    <location>
        <begin position="495"/>
        <end position="529"/>
    </location>
</feature>
<evidence type="ECO:0000256" key="3">
    <source>
        <dbReference type="ARBA" id="ARBA00023002"/>
    </source>
</evidence>
<evidence type="ECO:0000313" key="8">
    <source>
        <dbReference type="Proteomes" id="UP001152797"/>
    </source>
</evidence>
<evidence type="ECO:0000259" key="5">
    <source>
        <dbReference type="Pfam" id="PF05118"/>
    </source>
</evidence>
<evidence type="ECO:0000256" key="4">
    <source>
        <dbReference type="SAM" id="MobiDB-lite"/>
    </source>
</evidence>
<dbReference type="Pfam" id="PF05118">
    <property type="entry name" value="Asp_Arg_Hydrox"/>
    <property type="match status" value="1"/>
</dbReference>
<dbReference type="PANTHER" id="PTHR46332:SF5">
    <property type="entry name" value="ASPARTATE BETA-HYDROXYLASE DOMAIN CONTAINING 2"/>
    <property type="match status" value="1"/>
</dbReference>
<protein>
    <submittedName>
        <fullName evidence="7">Aspartyl/asparaginy/proline hydroxylase domain-containing protein</fullName>
    </submittedName>
</protein>
<keyword evidence="8" id="KW-1185">Reference proteome</keyword>
<organism evidence="6">
    <name type="scientific">Cladocopium goreaui</name>
    <dbReference type="NCBI Taxonomy" id="2562237"/>
    <lineage>
        <taxon>Eukaryota</taxon>
        <taxon>Sar</taxon>
        <taxon>Alveolata</taxon>
        <taxon>Dinophyceae</taxon>
        <taxon>Suessiales</taxon>
        <taxon>Symbiodiniaceae</taxon>
        <taxon>Cladocopium</taxon>
    </lineage>
</organism>
<gene>
    <name evidence="6" type="ORF">C1SCF055_LOCUS31697</name>
</gene>
<dbReference type="EMBL" id="CAMXCT010003746">
    <property type="protein sequence ID" value="CAI4006017.1"/>
    <property type="molecule type" value="Genomic_DNA"/>
</dbReference>
<dbReference type="InterPro" id="IPR007803">
    <property type="entry name" value="Asp/Arg/Pro-Hydrxlase"/>
</dbReference>
<feature type="compositionally biased region" description="Basic and acidic residues" evidence="4">
    <location>
        <begin position="512"/>
        <end position="529"/>
    </location>
</feature>